<feature type="compositionally biased region" description="Polar residues" evidence="1">
    <location>
        <begin position="252"/>
        <end position="264"/>
    </location>
</feature>
<protein>
    <recommendedName>
        <fullName evidence="4">C2H2-type domain-containing protein</fullName>
    </recommendedName>
</protein>
<comment type="caution">
    <text evidence="2">The sequence shown here is derived from an EMBL/GenBank/DDBJ whole genome shotgun (WGS) entry which is preliminary data.</text>
</comment>
<keyword evidence="3" id="KW-1185">Reference proteome</keyword>
<accession>A0ABQ8QQT7</accession>
<proteinExistence type="predicted"/>
<evidence type="ECO:0000313" key="3">
    <source>
        <dbReference type="Proteomes" id="UP001163828"/>
    </source>
</evidence>
<evidence type="ECO:0000256" key="1">
    <source>
        <dbReference type="SAM" id="MobiDB-lite"/>
    </source>
</evidence>
<evidence type="ECO:0000313" key="2">
    <source>
        <dbReference type="EMBL" id="KAJ4000884.1"/>
    </source>
</evidence>
<organism evidence="2 3">
    <name type="scientific">Lentinula boryana</name>
    <dbReference type="NCBI Taxonomy" id="40481"/>
    <lineage>
        <taxon>Eukaryota</taxon>
        <taxon>Fungi</taxon>
        <taxon>Dikarya</taxon>
        <taxon>Basidiomycota</taxon>
        <taxon>Agaricomycotina</taxon>
        <taxon>Agaricomycetes</taxon>
        <taxon>Agaricomycetidae</taxon>
        <taxon>Agaricales</taxon>
        <taxon>Marasmiineae</taxon>
        <taxon>Omphalotaceae</taxon>
        <taxon>Lentinula</taxon>
    </lineage>
</organism>
<dbReference type="Proteomes" id="UP001163828">
    <property type="component" value="Unassembled WGS sequence"/>
</dbReference>
<name>A0ABQ8QQT7_9AGAR</name>
<evidence type="ECO:0008006" key="4">
    <source>
        <dbReference type="Google" id="ProtNLM"/>
    </source>
</evidence>
<gene>
    <name evidence="2" type="ORF">F5050DRAFT_1728490</name>
</gene>
<reference evidence="2" key="1">
    <citation type="submission" date="2022-08" db="EMBL/GenBank/DDBJ databases">
        <authorList>
            <consortium name="DOE Joint Genome Institute"/>
            <person name="Min B."/>
            <person name="Riley R."/>
            <person name="Sierra-Patev S."/>
            <person name="Naranjo-Ortiz M."/>
            <person name="Looney B."/>
            <person name="Konkel Z."/>
            <person name="Slot J.C."/>
            <person name="Sakamoto Y."/>
            <person name="Steenwyk J.L."/>
            <person name="Rokas A."/>
            <person name="Carro J."/>
            <person name="Camarero S."/>
            <person name="Ferreira P."/>
            <person name="Molpeceres G."/>
            <person name="Ruiz-Duenas F.J."/>
            <person name="Serrano A."/>
            <person name="Henrissat B."/>
            <person name="Drula E."/>
            <person name="Hughes K.W."/>
            <person name="Mata J.L."/>
            <person name="Ishikawa N.K."/>
            <person name="Vargas-Isla R."/>
            <person name="Ushijima S."/>
            <person name="Smith C.A."/>
            <person name="Ahrendt S."/>
            <person name="Andreopoulos W."/>
            <person name="He G."/>
            <person name="Labutti K."/>
            <person name="Lipzen A."/>
            <person name="Ng V."/>
            <person name="Sandor L."/>
            <person name="Barry K."/>
            <person name="Martinez A.T."/>
            <person name="Xiao Y."/>
            <person name="Gibbons J.G."/>
            <person name="Terashima K."/>
            <person name="Hibbett D.S."/>
            <person name="Grigoriev I.V."/>
        </authorList>
    </citation>
    <scope>NUCLEOTIDE SEQUENCE</scope>
    <source>
        <strain evidence="2">TFB10827</strain>
    </source>
</reference>
<feature type="region of interest" description="Disordered" evidence="1">
    <location>
        <begin position="221"/>
        <end position="272"/>
    </location>
</feature>
<feature type="compositionally biased region" description="Pro residues" evidence="1">
    <location>
        <begin position="228"/>
        <end position="242"/>
    </location>
</feature>
<sequence>MSSVKMCHLFNLSSLPVQRAQIPFNLLIWGKILDDLALCVMSALAATLSANSLVDLAKKTMLPQGVRCQITSPGPCNAILVCWEAYRLHLLRQHSLTVKKIRDNQQTGTSRTVTRKEWRCGFQCAHHVHLSRKSLEQHMISHLSKVPICCPFQTCENLRPLESVFILIDHLDSSHHEQQILSPTELKGQLRASWWSLDSQPGGSFELPPWPDSPVNYLDIINPHPYQVEPPSPSPPRTPPASSPSRQFPRLVQSSALQSPSFNSPGRRPIPRQITIESIEDSDKPEEVFEFEDLPESQCSPNHDPDWRPPRSQLHEDWIVWQRPHSWKKEAASPFHLQNTADFNRMPPSSMDYNVFSARVDQLKAEGILGR</sequence>
<dbReference type="EMBL" id="MU790516">
    <property type="protein sequence ID" value="KAJ4000884.1"/>
    <property type="molecule type" value="Genomic_DNA"/>
</dbReference>